<name>A0AAE0SUM9_9BIVA</name>
<evidence type="ECO:0000313" key="3">
    <source>
        <dbReference type="Proteomes" id="UP001195483"/>
    </source>
</evidence>
<reference evidence="2" key="1">
    <citation type="journal article" date="2021" name="Genome Biol. Evol.">
        <title>A High-Quality Reference Genome for a Parasitic Bivalve with Doubly Uniparental Inheritance (Bivalvia: Unionida).</title>
        <authorList>
            <person name="Smith C.H."/>
        </authorList>
    </citation>
    <scope>NUCLEOTIDE SEQUENCE</scope>
    <source>
        <strain evidence="2">CHS0354</strain>
    </source>
</reference>
<comment type="caution">
    <text evidence="2">The sequence shown here is derived from an EMBL/GenBank/DDBJ whole genome shotgun (WGS) entry which is preliminary data.</text>
</comment>
<reference evidence="2" key="2">
    <citation type="journal article" date="2021" name="Genome Biol. Evol.">
        <title>Developing a high-quality reference genome for a parasitic bivalve with doubly uniparental inheritance (Bivalvia: Unionida).</title>
        <authorList>
            <person name="Smith C.H."/>
        </authorList>
    </citation>
    <scope>NUCLEOTIDE SEQUENCE</scope>
    <source>
        <strain evidence="2">CHS0354</strain>
        <tissue evidence="2">Mantle</tissue>
    </source>
</reference>
<proteinExistence type="predicted"/>
<feature type="signal peptide" evidence="1">
    <location>
        <begin position="1"/>
        <end position="16"/>
    </location>
</feature>
<keyword evidence="1" id="KW-0732">Signal</keyword>
<evidence type="ECO:0000313" key="2">
    <source>
        <dbReference type="EMBL" id="KAK3598416.1"/>
    </source>
</evidence>
<reference evidence="2" key="3">
    <citation type="submission" date="2023-05" db="EMBL/GenBank/DDBJ databases">
        <authorList>
            <person name="Smith C.H."/>
        </authorList>
    </citation>
    <scope>NUCLEOTIDE SEQUENCE</scope>
    <source>
        <strain evidence="2">CHS0354</strain>
        <tissue evidence="2">Mantle</tissue>
    </source>
</reference>
<dbReference type="EMBL" id="JAEAOA010000387">
    <property type="protein sequence ID" value="KAK3598416.1"/>
    <property type="molecule type" value="Genomic_DNA"/>
</dbReference>
<accession>A0AAE0SUM9</accession>
<dbReference type="AlphaFoldDB" id="A0AAE0SUM9"/>
<feature type="chain" id="PRO_5042076383" evidence="1">
    <location>
        <begin position="17"/>
        <end position="212"/>
    </location>
</feature>
<gene>
    <name evidence="2" type="ORF">CHS0354_005510</name>
</gene>
<keyword evidence="3" id="KW-1185">Reference proteome</keyword>
<sequence>MLLIWIFAGIFAGIEGQVCPNLTTYNACGQRLQITLSTVTNQNALPFAALNYICGSGNDTVKCFLDGLQTCPNSNITFQLGFTQQQWNVQLIKELLATGCQTHGAQAFRSNYGCIELVVYSSYYDMCMSQALVANQVCVNSSISCGLQKSITNCINAHIGCSCKNQTALDFVLKWYYIKGKLEHDCSGVETLTMASMFPLVGTVYIFLMLLL</sequence>
<evidence type="ECO:0000256" key="1">
    <source>
        <dbReference type="SAM" id="SignalP"/>
    </source>
</evidence>
<organism evidence="2 3">
    <name type="scientific">Potamilus streckersoni</name>
    <dbReference type="NCBI Taxonomy" id="2493646"/>
    <lineage>
        <taxon>Eukaryota</taxon>
        <taxon>Metazoa</taxon>
        <taxon>Spiralia</taxon>
        <taxon>Lophotrochozoa</taxon>
        <taxon>Mollusca</taxon>
        <taxon>Bivalvia</taxon>
        <taxon>Autobranchia</taxon>
        <taxon>Heteroconchia</taxon>
        <taxon>Palaeoheterodonta</taxon>
        <taxon>Unionida</taxon>
        <taxon>Unionoidea</taxon>
        <taxon>Unionidae</taxon>
        <taxon>Ambleminae</taxon>
        <taxon>Lampsilini</taxon>
        <taxon>Potamilus</taxon>
    </lineage>
</organism>
<protein>
    <submittedName>
        <fullName evidence="2">Uncharacterized protein</fullName>
    </submittedName>
</protein>
<dbReference type="Proteomes" id="UP001195483">
    <property type="component" value="Unassembled WGS sequence"/>
</dbReference>